<dbReference type="PIRSF" id="PIRSF025550">
    <property type="entry name" value="UCP025550_lpd_carrier"/>
    <property type="match status" value="1"/>
</dbReference>
<sequence>MLTQLQARLVKEAPRFLRMPLQWVPFGVQKQALEQLLGWMFRQAMEDGELDFLQHRWLQVEVPDLNLSWFVSVLNAQLVVAKQAQPDVIFRGNTNELILIAARVEDPDTLFFQRRLTIEGDTELGLYVKNLLDALDMEQMPKPLQALLQQLAQFIQKGLAAQPAANTQAITSC</sequence>
<gene>
    <name evidence="1" type="primary">ubiT</name>
    <name evidence="3" type="ORF">PLESHI_14963</name>
</gene>
<comment type="function">
    <text evidence="1">Required for O(2)-independent ubiquinone (coenzyme Q) biosynthesis. Likely functions as an accessory factor.</text>
</comment>
<comment type="pathway">
    <text evidence="1">Cofactor biosynthesis; ubiquinone biosynthesis.</text>
</comment>
<proteinExistence type="inferred from homology"/>
<dbReference type="GO" id="GO:0006744">
    <property type="term" value="P:ubiquinone biosynthetic process"/>
    <property type="evidence" value="ECO:0007669"/>
    <property type="project" value="UniProtKB-UniRule"/>
</dbReference>
<dbReference type="UniPathway" id="UPA00232"/>
<dbReference type="Gene3D" id="3.30.1050.10">
    <property type="entry name" value="SCP2 sterol-binding domain"/>
    <property type="match status" value="1"/>
</dbReference>
<dbReference type="PATRIC" id="fig|1315976.3.peg.2854"/>
<dbReference type="AlphaFoldDB" id="R8AMK9"/>
<keyword evidence="4" id="KW-1185">Reference proteome</keyword>
<name>R8AMK9_PLESH</name>
<dbReference type="OrthoDB" id="5292463at2"/>
<dbReference type="Proteomes" id="UP000014012">
    <property type="component" value="Unassembled WGS sequence"/>
</dbReference>
<dbReference type="Pfam" id="PF02036">
    <property type="entry name" value="SCP2"/>
    <property type="match status" value="1"/>
</dbReference>
<dbReference type="STRING" id="703.SAMEA2665130_02553"/>
<protein>
    <recommendedName>
        <fullName evidence="1">Ubiquinone biosynthesis accessory factor UbiT</fullName>
    </recommendedName>
</protein>
<keyword evidence="1" id="KW-0831">Ubiquinone biosynthesis</keyword>
<dbReference type="InterPro" id="IPR016830">
    <property type="entry name" value="UbiT"/>
</dbReference>
<dbReference type="HAMAP" id="MF_02231">
    <property type="entry name" value="UbiT"/>
    <property type="match status" value="1"/>
</dbReference>
<dbReference type="RefSeq" id="WP_010864588.1">
    <property type="nucleotide sequence ID" value="NZ_KB944511.1"/>
</dbReference>
<evidence type="ECO:0000259" key="2">
    <source>
        <dbReference type="Pfam" id="PF02036"/>
    </source>
</evidence>
<reference evidence="3 4" key="1">
    <citation type="journal article" date="2013" name="Genome Announc.">
        <title>Genome Sequence of Plesiomonas shigelloides Strain 302-73 (Serotype O1).</title>
        <authorList>
            <person name="Pique N."/>
            <person name="Aquilini E."/>
            <person name="Alioto T."/>
            <person name="Minana-Galbis D."/>
            <person name="Tomas J.M."/>
        </authorList>
    </citation>
    <scope>NUCLEOTIDE SEQUENCE [LARGE SCALE GENOMIC DNA]</scope>
    <source>
        <strain evidence="3 4">302-73</strain>
    </source>
</reference>
<dbReference type="InterPro" id="IPR003033">
    <property type="entry name" value="SCP2_sterol-bd_dom"/>
</dbReference>
<organism evidence="3 4">
    <name type="scientific">Plesiomonas shigelloides 302-73</name>
    <dbReference type="NCBI Taxonomy" id="1315976"/>
    <lineage>
        <taxon>Bacteria</taxon>
        <taxon>Pseudomonadati</taxon>
        <taxon>Pseudomonadota</taxon>
        <taxon>Gammaproteobacteria</taxon>
        <taxon>Enterobacterales</taxon>
        <taxon>Enterobacteriaceae</taxon>
        <taxon>Plesiomonas</taxon>
    </lineage>
</organism>
<dbReference type="HOGENOM" id="CLU_111894_1_0_6"/>
<dbReference type="InterPro" id="IPR036527">
    <property type="entry name" value="SCP2_sterol-bd_dom_sf"/>
</dbReference>
<dbReference type="SUPFAM" id="SSF55718">
    <property type="entry name" value="SCP-like"/>
    <property type="match status" value="1"/>
</dbReference>
<accession>R8AMK9</accession>
<dbReference type="EMBL" id="AQQO01000359">
    <property type="protein sequence ID" value="EON87552.1"/>
    <property type="molecule type" value="Genomic_DNA"/>
</dbReference>
<comment type="similarity">
    <text evidence="1">Belongs to the UbiT family.</text>
</comment>
<evidence type="ECO:0000313" key="3">
    <source>
        <dbReference type="EMBL" id="EON87552.1"/>
    </source>
</evidence>
<feature type="domain" description="SCP2" evidence="2">
    <location>
        <begin position="45"/>
        <end position="133"/>
    </location>
</feature>
<comment type="caution">
    <text evidence="3">The sequence shown here is derived from an EMBL/GenBank/DDBJ whole genome shotgun (WGS) entry which is preliminary data.</text>
</comment>
<evidence type="ECO:0000313" key="4">
    <source>
        <dbReference type="Proteomes" id="UP000014012"/>
    </source>
</evidence>
<evidence type="ECO:0000256" key="1">
    <source>
        <dbReference type="HAMAP-Rule" id="MF_02231"/>
    </source>
</evidence>